<dbReference type="PROSITE" id="PS00557">
    <property type="entry name" value="FMN_HYDROXY_ACID_DH_1"/>
    <property type="match status" value="1"/>
</dbReference>
<dbReference type="GO" id="GO:0020037">
    <property type="term" value="F:heme binding"/>
    <property type="evidence" value="ECO:0007669"/>
    <property type="project" value="InterPro"/>
</dbReference>
<dbReference type="Gene3D" id="3.20.20.70">
    <property type="entry name" value="Aldolase class I"/>
    <property type="match status" value="1"/>
</dbReference>
<dbReference type="InterPro" id="IPR036400">
    <property type="entry name" value="Cyt_B5-like_heme/steroid_sf"/>
</dbReference>
<keyword evidence="8" id="KW-0479">Metal-binding</keyword>
<evidence type="ECO:0000313" key="20">
    <source>
        <dbReference type="Proteomes" id="UP000094285"/>
    </source>
</evidence>
<keyword evidence="20" id="KW-1185">Reference proteome</keyword>
<protein>
    <recommendedName>
        <fullName evidence="16">L-lactate dehydrogenase (cytochrome)</fullName>
        <ecNumber evidence="15">1.1.2.3</ecNumber>
    </recommendedName>
</protein>
<evidence type="ECO:0000256" key="5">
    <source>
        <dbReference type="ARBA" id="ARBA00022617"/>
    </source>
</evidence>
<keyword evidence="7" id="KW-0288">FMN</keyword>
<dbReference type="Pfam" id="PF00173">
    <property type="entry name" value="Cyt-b5"/>
    <property type="match status" value="1"/>
</dbReference>
<proteinExistence type="inferred from homology"/>
<evidence type="ECO:0000256" key="14">
    <source>
        <dbReference type="ARBA" id="ARBA00061589"/>
    </source>
</evidence>
<dbReference type="PROSITE" id="PS50255">
    <property type="entry name" value="CYTOCHROME_B5_2"/>
    <property type="match status" value="1"/>
</dbReference>
<dbReference type="GO" id="GO:0006089">
    <property type="term" value="P:lactate metabolic process"/>
    <property type="evidence" value="ECO:0007669"/>
    <property type="project" value="EnsemblFungi"/>
</dbReference>
<dbReference type="AlphaFoldDB" id="A0A1E4SFD9"/>
<evidence type="ECO:0000256" key="13">
    <source>
        <dbReference type="ARBA" id="ARBA00061137"/>
    </source>
</evidence>
<evidence type="ECO:0000256" key="15">
    <source>
        <dbReference type="ARBA" id="ARBA00066458"/>
    </source>
</evidence>
<accession>A0A1E4SFD9</accession>
<dbReference type="GeneID" id="30984435"/>
<evidence type="ECO:0000259" key="17">
    <source>
        <dbReference type="PROSITE" id="PS50255"/>
    </source>
</evidence>
<evidence type="ECO:0000256" key="9">
    <source>
        <dbReference type="ARBA" id="ARBA00023002"/>
    </source>
</evidence>
<evidence type="ECO:0000256" key="2">
    <source>
        <dbReference type="ARBA" id="ARBA00001970"/>
    </source>
</evidence>
<comment type="subunit">
    <text evidence="4">Homotetramer.</text>
</comment>
<dbReference type="SMART" id="SM01117">
    <property type="entry name" value="Cyt-b5"/>
    <property type="match status" value="1"/>
</dbReference>
<dbReference type="SUPFAM" id="SSF55856">
    <property type="entry name" value="Cytochrome b5-like heme/steroid binding domain"/>
    <property type="match status" value="1"/>
</dbReference>
<dbReference type="OrthoDB" id="1925334at2759"/>
<dbReference type="FunFam" id="3.20.20.70:FF:000062">
    <property type="entry name" value="Cytochrome b2, mitochondrial, putative"/>
    <property type="match status" value="1"/>
</dbReference>
<dbReference type="SUPFAM" id="SSF51395">
    <property type="entry name" value="FMN-linked oxidoreductases"/>
    <property type="match status" value="1"/>
</dbReference>
<dbReference type="InterPro" id="IPR000262">
    <property type="entry name" value="FMN-dep_DH"/>
</dbReference>
<dbReference type="InterPro" id="IPR013785">
    <property type="entry name" value="Aldolase_TIM"/>
</dbReference>
<dbReference type="EC" id="1.1.2.3" evidence="15"/>
<comment type="similarity">
    <text evidence="14">In the N-terminal section; belongs to the cytochrome b5 family.</text>
</comment>
<comment type="cofactor">
    <cofactor evidence="1">
        <name>FMN</name>
        <dbReference type="ChEBI" id="CHEBI:58210"/>
    </cofactor>
</comment>
<comment type="subcellular location">
    <subcellularLocation>
        <location evidence="3">Mitochondrion intermembrane space</location>
    </subcellularLocation>
</comment>
<dbReference type="InterPro" id="IPR008259">
    <property type="entry name" value="FMN_hydac_DH_AS"/>
</dbReference>
<keyword evidence="5" id="KW-0349">Heme</keyword>
<dbReference type="RefSeq" id="XP_020063308.1">
    <property type="nucleotide sequence ID" value="XM_020210299.1"/>
</dbReference>
<dbReference type="EMBL" id="KV453914">
    <property type="protein sequence ID" value="ODV78186.1"/>
    <property type="molecule type" value="Genomic_DNA"/>
</dbReference>
<dbReference type="GO" id="GO:0005758">
    <property type="term" value="C:mitochondrial intermembrane space"/>
    <property type="evidence" value="ECO:0007669"/>
    <property type="project" value="UniProtKB-SubCell"/>
</dbReference>
<comment type="similarity">
    <text evidence="13">In the C-terminal section; belongs to the FMN-dependent alpha-hydroxy acid dehydrogenase family.</text>
</comment>
<keyword evidence="9" id="KW-0560">Oxidoreductase</keyword>
<dbReference type="Gene3D" id="3.10.120.10">
    <property type="entry name" value="Cytochrome b5-like heme/steroid binding domain"/>
    <property type="match status" value="1"/>
</dbReference>
<keyword evidence="10" id="KW-0408">Iron</keyword>
<dbReference type="PANTHER" id="PTHR10578:SF148">
    <property type="entry name" value="L-LACTATE DEHYDROGENASE (CYTOCHROME)"/>
    <property type="match status" value="1"/>
</dbReference>
<evidence type="ECO:0000256" key="4">
    <source>
        <dbReference type="ARBA" id="ARBA00011881"/>
    </source>
</evidence>
<keyword evidence="11" id="KW-0496">Mitochondrion</keyword>
<reference evidence="20" key="1">
    <citation type="submission" date="2016-05" db="EMBL/GenBank/DDBJ databases">
        <title>Comparative genomics of biotechnologically important yeasts.</title>
        <authorList>
            <consortium name="DOE Joint Genome Institute"/>
            <person name="Riley R."/>
            <person name="Haridas S."/>
            <person name="Wolfe K.H."/>
            <person name="Lopes M.R."/>
            <person name="Hittinger C.T."/>
            <person name="Goker M."/>
            <person name="Salamov A."/>
            <person name="Wisecaver J."/>
            <person name="Long T.M."/>
            <person name="Aerts A.L."/>
            <person name="Barry K."/>
            <person name="Choi C."/>
            <person name="Clum A."/>
            <person name="Coughlan A.Y."/>
            <person name="Deshpande S."/>
            <person name="Douglass A.P."/>
            <person name="Hanson S.J."/>
            <person name="Klenk H.-P."/>
            <person name="Labutti K."/>
            <person name="Lapidus A."/>
            <person name="Lindquist E."/>
            <person name="Lipzen A."/>
            <person name="Meier-Kolthoff J.P."/>
            <person name="Ohm R.A."/>
            <person name="Otillar R.P."/>
            <person name="Pangilinan J."/>
            <person name="Peng Y."/>
            <person name="Rokas A."/>
            <person name="Rosa C.A."/>
            <person name="Scheuner C."/>
            <person name="Sibirny A.A."/>
            <person name="Slot J.C."/>
            <person name="Stielow J.B."/>
            <person name="Sun H."/>
            <person name="Kurtzman C.P."/>
            <person name="Blackwell M."/>
            <person name="Grigoriev I.V."/>
            <person name="Jeffries T.W."/>
        </authorList>
    </citation>
    <scope>NUCLEOTIDE SEQUENCE [LARGE SCALE GENOMIC DNA]</scope>
    <source>
        <strain evidence="20">NRRL Y-17324</strain>
    </source>
</reference>
<evidence type="ECO:0000256" key="3">
    <source>
        <dbReference type="ARBA" id="ARBA00004569"/>
    </source>
</evidence>
<gene>
    <name evidence="19" type="ORF">CANTADRAFT_54234</name>
</gene>
<dbReference type="PROSITE" id="PS00191">
    <property type="entry name" value="CYTOCHROME_B5_1"/>
    <property type="match status" value="1"/>
</dbReference>
<feature type="domain" description="FMN hydroxy acid dehydrogenase" evidence="18">
    <location>
        <begin position="125"/>
        <end position="482"/>
    </location>
</feature>
<dbReference type="InterPro" id="IPR001199">
    <property type="entry name" value="Cyt_B5-like_heme/steroid-bd"/>
</dbReference>
<evidence type="ECO:0000256" key="11">
    <source>
        <dbReference type="ARBA" id="ARBA00023128"/>
    </source>
</evidence>
<evidence type="ECO:0000256" key="6">
    <source>
        <dbReference type="ARBA" id="ARBA00022630"/>
    </source>
</evidence>
<keyword evidence="6" id="KW-0285">Flavoprotein</keyword>
<dbReference type="CDD" id="cd02922">
    <property type="entry name" value="FCB2_FMN"/>
    <property type="match status" value="1"/>
</dbReference>
<evidence type="ECO:0000256" key="8">
    <source>
        <dbReference type="ARBA" id="ARBA00022723"/>
    </source>
</evidence>
<dbReference type="InterPro" id="IPR018506">
    <property type="entry name" value="Cyt_B5_heme-BS"/>
</dbReference>
<evidence type="ECO:0000259" key="18">
    <source>
        <dbReference type="PROSITE" id="PS51349"/>
    </source>
</evidence>
<evidence type="ECO:0000256" key="12">
    <source>
        <dbReference type="ARBA" id="ARBA00052399"/>
    </source>
</evidence>
<evidence type="ECO:0000256" key="16">
    <source>
        <dbReference type="ARBA" id="ARBA00068515"/>
    </source>
</evidence>
<evidence type="ECO:0000256" key="10">
    <source>
        <dbReference type="ARBA" id="ARBA00023004"/>
    </source>
</evidence>
<dbReference type="Proteomes" id="UP000094285">
    <property type="component" value="Unassembled WGS sequence"/>
</dbReference>
<dbReference type="Pfam" id="PF01070">
    <property type="entry name" value="FMN_dh"/>
    <property type="match status" value="1"/>
</dbReference>
<dbReference type="GO" id="GO:0046872">
    <property type="term" value="F:metal ion binding"/>
    <property type="evidence" value="ECO:0007669"/>
    <property type="project" value="UniProtKB-KW"/>
</dbReference>
<dbReference type="InterPro" id="IPR037458">
    <property type="entry name" value="L-MDH/L-LDH_FMN-bd"/>
</dbReference>
<comment type="cofactor">
    <cofactor evidence="2">
        <name>heme b</name>
        <dbReference type="ChEBI" id="CHEBI:60344"/>
    </cofactor>
</comment>
<dbReference type="GO" id="GO:0004460">
    <property type="term" value="F:L-lactate dehydrogenase (cytochrome) activity"/>
    <property type="evidence" value="ECO:0007669"/>
    <property type="project" value="UniProtKB-EC"/>
</dbReference>
<evidence type="ECO:0000313" key="19">
    <source>
        <dbReference type="EMBL" id="ODV78186.1"/>
    </source>
</evidence>
<sequence length="507" mass="56297">MAALAAATALTADSIALDTNKHGVSVAELQKHTSLENGVWVAINGEVYDLTEFLLRHPGGAKIILKYAGKNASTIFNKFHPKDVFEQFLTPEQHLGPLLGELQPAQDITEGEEDEARLVRIEKKPALAKIFNASDFEHICKQIIPPNAWAYYSSAADDEISLRENHYAYQRVFFNPRVLRNVTEIDLTTTMLGVRVDAPFYCSAAALAKLGQPEGELSIARGCGSENIIQMISNNASYTFDEIVDAAKPDQPQWFQLYVSENRDLNYKAIEKCNKRGIKGIFVTVDAALFGKREKDMRFHLLEDDDDDGDAGDNLSESGKILSAKDPGLTWEDIKKFKKATDLPIVLKGIQTVDDVLMAIDHEVKGVVLSNHGGRQLDFSRAPLEVLADVSKVLKEKKLEDKLEIYLDGGVRRGTDILKALCLGAKGVGLGRPFLYANSAYGQEGVEKLIQLLKLELSVDMKLLGVSKIDELGPEYLDIRNLHARHLVADLMYNSAYDPLRPPEFRK</sequence>
<dbReference type="PANTHER" id="PTHR10578">
    <property type="entry name" value="S -2-HYDROXY-ACID OXIDASE-RELATED"/>
    <property type="match status" value="1"/>
</dbReference>
<dbReference type="InterPro" id="IPR037396">
    <property type="entry name" value="FMN_HAD"/>
</dbReference>
<evidence type="ECO:0000256" key="7">
    <source>
        <dbReference type="ARBA" id="ARBA00022643"/>
    </source>
</evidence>
<feature type="domain" description="Cytochrome b5 heme-binding" evidence="17">
    <location>
        <begin position="21"/>
        <end position="99"/>
    </location>
</feature>
<name>A0A1E4SFD9_9ASCO</name>
<comment type="catalytic activity">
    <reaction evidence="12">
        <text>(S)-lactate + 2 Fe(III)-[cytochrome c] = 2 Fe(II)-[cytochrome c] + pyruvate + 2 H(+)</text>
        <dbReference type="Rhea" id="RHEA:19909"/>
        <dbReference type="Rhea" id="RHEA-COMP:10350"/>
        <dbReference type="Rhea" id="RHEA-COMP:14399"/>
        <dbReference type="ChEBI" id="CHEBI:15361"/>
        <dbReference type="ChEBI" id="CHEBI:15378"/>
        <dbReference type="ChEBI" id="CHEBI:16651"/>
        <dbReference type="ChEBI" id="CHEBI:29033"/>
        <dbReference type="ChEBI" id="CHEBI:29034"/>
        <dbReference type="EC" id="1.1.2.3"/>
    </reaction>
    <physiologicalReaction direction="left-to-right" evidence="12">
        <dbReference type="Rhea" id="RHEA:19910"/>
    </physiologicalReaction>
</comment>
<organism evidence="19 20">
    <name type="scientific">Suhomyces tanzawaensis NRRL Y-17324</name>
    <dbReference type="NCBI Taxonomy" id="984487"/>
    <lineage>
        <taxon>Eukaryota</taxon>
        <taxon>Fungi</taxon>
        <taxon>Dikarya</taxon>
        <taxon>Ascomycota</taxon>
        <taxon>Saccharomycotina</taxon>
        <taxon>Pichiomycetes</taxon>
        <taxon>Debaryomycetaceae</taxon>
        <taxon>Suhomyces</taxon>
    </lineage>
</organism>
<evidence type="ECO:0000256" key="1">
    <source>
        <dbReference type="ARBA" id="ARBA00001917"/>
    </source>
</evidence>
<dbReference type="STRING" id="984487.A0A1E4SFD9"/>
<dbReference type="PROSITE" id="PS51349">
    <property type="entry name" value="FMN_HYDROXY_ACID_DH_2"/>
    <property type="match status" value="1"/>
</dbReference>